<evidence type="ECO:0000256" key="5">
    <source>
        <dbReference type="ARBA" id="ARBA00022723"/>
    </source>
</evidence>
<dbReference type="Gene3D" id="1.10.3090.10">
    <property type="entry name" value="cca-adding enzyme, domain 2"/>
    <property type="match status" value="1"/>
</dbReference>
<organism evidence="13 14">
    <name type="scientific">Salinicoccus bachuensis</name>
    <dbReference type="NCBI Taxonomy" id="3136731"/>
    <lineage>
        <taxon>Bacteria</taxon>
        <taxon>Bacillati</taxon>
        <taxon>Bacillota</taxon>
        <taxon>Bacilli</taxon>
        <taxon>Bacillales</taxon>
        <taxon>Staphylococcaceae</taxon>
        <taxon>Salinicoccus</taxon>
    </lineage>
</organism>
<dbReference type="EC" id="2.7.7.72" evidence="13"/>
<evidence type="ECO:0000256" key="8">
    <source>
        <dbReference type="ARBA" id="ARBA00022884"/>
    </source>
</evidence>
<dbReference type="Pfam" id="PF12627">
    <property type="entry name" value="PolyA_pol_RNAbd"/>
    <property type="match status" value="1"/>
</dbReference>
<dbReference type="NCBIfam" id="NF009814">
    <property type="entry name" value="PRK13299.1"/>
    <property type="match status" value="1"/>
</dbReference>
<evidence type="ECO:0000259" key="12">
    <source>
        <dbReference type="Pfam" id="PF13735"/>
    </source>
</evidence>
<feature type="domain" description="CCA-adding enzyme C-terminal" evidence="12">
    <location>
        <begin position="257"/>
        <end position="388"/>
    </location>
</feature>
<name>A0ABZ3CG33_9STAP</name>
<keyword evidence="2 9" id="KW-0808">Transferase</keyword>
<feature type="domain" description="tRNA nucleotidyltransferase/poly(A) polymerase RNA and SrmB- binding" evidence="11">
    <location>
        <begin position="170"/>
        <end position="224"/>
    </location>
</feature>
<evidence type="ECO:0000256" key="2">
    <source>
        <dbReference type="ARBA" id="ARBA00022679"/>
    </source>
</evidence>
<evidence type="ECO:0000256" key="4">
    <source>
        <dbReference type="ARBA" id="ARBA00022695"/>
    </source>
</evidence>
<comment type="cofactor">
    <cofactor evidence="1">
        <name>Mg(2+)</name>
        <dbReference type="ChEBI" id="CHEBI:18420"/>
    </cofactor>
</comment>
<dbReference type="InterPro" id="IPR002646">
    <property type="entry name" value="PolA_pol_head_dom"/>
</dbReference>
<dbReference type="InterPro" id="IPR050264">
    <property type="entry name" value="Bact_CCA-adding_enz_type3_sf"/>
</dbReference>
<evidence type="ECO:0000256" key="3">
    <source>
        <dbReference type="ARBA" id="ARBA00022694"/>
    </source>
</evidence>
<keyword evidence="4 13" id="KW-0548">Nucleotidyltransferase</keyword>
<evidence type="ECO:0000256" key="9">
    <source>
        <dbReference type="RuleBase" id="RU003953"/>
    </source>
</evidence>
<dbReference type="SUPFAM" id="SSF81301">
    <property type="entry name" value="Nucleotidyltransferase"/>
    <property type="match status" value="1"/>
</dbReference>
<dbReference type="CDD" id="cd05398">
    <property type="entry name" value="NT_ClassII-CCAase"/>
    <property type="match status" value="1"/>
</dbReference>
<evidence type="ECO:0000256" key="6">
    <source>
        <dbReference type="ARBA" id="ARBA00022741"/>
    </source>
</evidence>
<dbReference type="Proteomes" id="UP001455384">
    <property type="component" value="Chromosome"/>
</dbReference>
<accession>A0ABZ3CG33</accession>
<evidence type="ECO:0000313" key="13">
    <source>
        <dbReference type="EMBL" id="WZX28448.1"/>
    </source>
</evidence>
<keyword evidence="6" id="KW-0547">Nucleotide-binding</keyword>
<dbReference type="RefSeq" id="WP_342387041.1">
    <property type="nucleotide sequence ID" value="NZ_CP138333.2"/>
</dbReference>
<dbReference type="Pfam" id="PF13735">
    <property type="entry name" value="tRNA_NucTran2_2"/>
    <property type="match status" value="1"/>
</dbReference>
<sequence length="404" mass="46256">MHELFLIGNKILTTLEANGYKGYFVGGCVRDYHMRRSINDVDITTDALPDDIERIFERTIDVGKEHGTIIVLIEDTPFEVTTFRTESGYSDFRRPDQVAFTSRLNSDLERRDFTMNAMAMDDDFQIIDPYGGREDIGDRIIRTVGRAEERFNEDALRMLRAARFSSHLEFQVAPETERAMAEHARNLEHVAVERCVVELLKLYRGPGVKAAKALMVKTRLKDHLTFLENIGDEDFLDTEVGSLENEIALQMWRDPGLKRHLHELKLSNDMKKEIQNTTGLIEMLHSPATVREVAYSHETKILENASAIMASNTFNGLKEKRELIRSAIGLKPHLPISGIADIDLDGNMLMEFFNARGGRWIRKVFSAIELEILDGNLENDRKKIMEWVDAHVEYEAGDIKIIEE</sequence>
<gene>
    <name evidence="13" type="ORF">RQP18_07040</name>
</gene>
<evidence type="ECO:0000256" key="1">
    <source>
        <dbReference type="ARBA" id="ARBA00001946"/>
    </source>
</evidence>
<dbReference type="Pfam" id="PF01743">
    <property type="entry name" value="PolyA_pol"/>
    <property type="match status" value="1"/>
</dbReference>
<evidence type="ECO:0000313" key="14">
    <source>
        <dbReference type="Proteomes" id="UP001455384"/>
    </source>
</evidence>
<comment type="similarity">
    <text evidence="9">Belongs to the tRNA nucleotidyltransferase/poly(A) polymerase family.</text>
</comment>
<evidence type="ECO:0000259" key="10">
    <source>
        <dbReference type="Pfam" id="PF01743"/>
    </source>
</evidence>
<dbReference type="Gene3D" id="3.30.460.10">
    <property type="entry name" value="Beta Polymerase, domain 2"/>
    <property type="match status" value="1"/>
</dbReference>
<dbReference type="InterPro" id="IPR032828">
    <property type="entry name" value="PolyA_RNA-bd"/>
</dbReference>
<dbReference type="PANTHER" id="PTHR46173">
    <property type="entry name" value="CCA TRNA NUCLEOTIDYLTRANSFERASE 1, MITOCHONDRIAL"/>
    <property type="match status" value="1"/>
</dbReference>
<evidence type="ECO:0000256" key="7">
    <source>
        <dbReference type="ARBA" id="ARBA00022842"/>
    </source>
</evidence>
<keyword evidence="7" id="KW-0460">Magnesium</keyword>
<dbReference type="GO" id="GO:0004810">
    <property type="term" value="F:CCA tRNA nucleotidyltransferase activity"/>
    <property type="evidence" value="ECO:0007669"/>
    <property type="project" value="UniProtKB-EC"/>
</dbReference>
<keyword evidence="5" id="KW-0479">Metal-binding</keyword>
<dbReference type="InterPro" id="IPR043519">
    <property type="entry name" value="NT_sf"/>
</dbReference>
<dbReference type="Gene3D" id="1.10.246.80">
    <property type="match status" value="1"/>
</dbReference>
<feature type="domain" description="Poly A polymerase head" evidence="10">
    <location>
        <begin position="23"/>
        <end position="142"/>
    </location>
</feature>
<reference evidence="14" key="1">
    <citation type="submission" date="2023-10" db="EMBL/GenBank/DDBJ databases">
        <title>Genome analysis and identification of Salinococcus sp. Bachu38 nov., a PGPR from the rhizosphere of Tamarix.</title>
        <authorList>
            <person name="Liang Z."/>
            <person name="Zhang X."/>
            <person name="Jia J."/>
            <person name="Chen X."/>
            <person name="Wang Y."/>
            <person name="Wang Q."/>
            <person name="Wang R."/>
        </authorList>
    </citation>
    <scope>NUCLEOTIDE SEQUENCE [LARGE SCALE GENOMIC DNA]</scope>
    <source>
        <strain evidence="14">Bachu38</strain>
    </source>
</reference>
<dbReference type="SUPFAM" id="SSF81891">
    <property type="entry name" value="Poly A polymerase C-terminal region-like"/>
    <property type="match status" value="1"/>
</dbReference>
<dbReference type="EMBL" id="CP138333">
    <property type="protein sequence ID" value="WZX28448.1"/>
    <property type="molecule type" value="Genomic_DNA"/>
</dbReference>
<keyword evidence="3" id="KW-0819">tRNA processing</keyword>
<keyword evidence="14" id="KW-1185">Reference proteome</keyword>
<dbReference type="InterPro" id="IPR032810">
    <property type="entry name" value="CCA-adding_enz_C"/>
</dbReference>
<proteinExistence type="inferred from homology"/>
<protein>
    <submittedName>
        <fullName evidence="13">CCA tRNA nucleotidyltransferase</fullName>
        <ecNumber evidence="13">2.7.7.72</ecNumber>
    </submittedName>
</protein>
<keyword evidence="8 9" id="KW-0694">RNA-binding</keyword>
<evidence type="ECO:0000259" key="11">
    <source>
        <dbReference type="Pfam" id="PF12627"/>
    </source>
</evidence>
<dbReference type="PANTHER" id="PTHR46173:SF1">
    <property type="entry name" value="CCA TRNA NUCLEOTIDYLTRANSFERASE 1, MITOCHONDRIAL"/>
    <property type="match status" value="1"/>
</dbReference>